<dbReference type="GO" id="GO:0005789">
    <property type="term" value="C:endoplasmic reticulum membrane"/>
    <property type="evidence" value="ECO:0007669"/>
    <property type="project" value="UniProtKB-SubCell"/>
</dbReference>
<dbReference type="PROSITE" id="PS00518">
    <property type="entry name" value="ZF_RING_1"/>
    <property type="match status" value="1"/>
</dbReference>
<evidence type="ECO:0000256" key="10">
    <source>
        <dbReference type="PROSITE-ProRule" id="PRU00175"/>
    </source>
</evidence>
<evidence type="ECO:0000256" key="2">
    <source>
        <dbReference type="ARBA" id="ARBA00004308"/>
    </source>
</evidence>
<keyword evidence="11" id="KW-0256">Endoplasmic reticulum</keyword>
<dbReference type="EC" id="2.3.2.27" evidence="11"/>
<comment type="domain">
    <text evidence="11">The RING-type zinc finger domain is responsible for E3 ligase activity.</text>
</comment>
<organism evidence="14 15">
    <name type="scientific">Canna indica</name>
    <name type="common">Indian-shot</name>
    <dbReference type="NCBI Taxonomy" id="4628"/>
    <lineage>
        <taxon>Eukaryota</taxon>
        <taxon>Viridiplantae</taxon>
        <taxon>Streptophyta</taxon>
        <taxon>Embryophyta</taxon>
        <taxon>Tracheophyta</taxon>
        <taxon>Spermatophyta</taxon>
        <taxon>Magnoliopsida</taxon>
        <taxon>Liliopsida</taxon>
        <taxon>Zingiberales</taxon>
        <taxon>Cannaceae</taxon>
        <taxon>Canna</taxon>
    </lineage>
</organism>
<feature type="region of interest" description="Disordered" evidence="12">
    <location>
        <begin position="346"/>
        <end position="382"/>
    </location>
</feature>
<name>A0AAQ3JZA7_9LILI</name>
<comment type="subcellular location">
    <subcellularLocation>
        <location evidence="2">Endomembrane system</location>
    </subcellularLocation>
    <subcellularLocation>
        <location evidence="11">Endoplasmic reticulum membrane</location>
        <topology evidence="11">Single-pass type IV membrane protein</topology>
    </subcellularLocation>
</comment>
<dbReference type="InterPro" id="IPR013083">
    <property type="entry name" value="Znf_RING/FYVE/PHD"/>
</dbReference>
<dbReference type="AlphaFoldDB" id="A0AAQ3JZA7"/>
<comment type="function">
    <text evidence="11">E3 ubiquitin-protein ligase.</text>
</comment>
<dbReference type="Pfam" id="PF13923">
    <property type="entry name" value="zf-C3HC4_2"/>
    <property type="match status" value="1"/>
</dbReference>
<keyword evidence="8 11" id="KW-0862">Zinc</keyword>
<evidence type="ECO:0000256" key="6">
    <source>
        <dbReference type="ARBA" id="ARBA00022771"/>
    </source>
</evidence>
<evidence type="ECO:0000256" key="3">
    <source>
        <dbReference type="ARBA" id="ARBA00004906"/>
    </source>
</evidence>
<dbReference type="Gene3D" id="3.30.40.10">
    <property type="entry name" value="Zinc/RING finger domain, C3HC4 (zinc finger)"/>
    <property type="match status" value="1"/>
</dbReference>
<comment type="pathway">
    <text evidence="3 11">Protein modification; protein ubiquitination.</text>
</comment>
<keyword evidence="5 11" id="KW-0479">Metal-binding</keyword>
<keyword evidence="6 10" id="KW-0863">Zinc-finger</keyword>
<dbReference type="Proteomes" id="UP001327560">
    <property type="component" value="Chromosome 2"/>
</dbReference>
<evidence type="ECO:0000256" key="8">
    <source>
        <dbReference type="ARBA" id="ARBA00022833"/>
    </source>
</evidence>
<reference evidence="14 15" key="1">
    <citation type="submission" date="2023-10" db="EMBL/GenBank/DDBJ databases">
        <title>Chromosome-scale genome assembly provides insights into flower coloration mechanisms of Canna indica.</title>
        <authorList>
            <person name="Li C."/>
        </authorList>
    </citation>
    <scope>NUCLEOTIDE SEQUENCE [LARGE SCALE GENOMIC DNA]</scope>
    <source>
        <tissue evidence="14">Flower</tissue>
    </source>
</reference>
<dbReference type="GO" id="GO:0006511">
    <property type="term" value="P:ubiquitin-dependent protein catabolic process"/>
    <property type="evidence" value="ECO:0007669"/>
    <property type="project" value="UniProtKB-UniRule"/>
</dbReference>
<dbReference type="SMART" id="SM00184">
    <property type="entry name" value="RING"/>
    <property type="match status" value="1"/>
</dbReference>
<evidence type="ECO:0000256" key="4">
    <source>
        <dbReference type="ARBA" id="ARBA00022679"/>
    </source>
</evidence>
<dbReference type="GO" id="GO:0061630">
    <property type="term" value="F:ubiquitin protein ligase activity"/>
    <property type="evidence" value="ECO:0007669"/>
    <property type="project" value="UniProtKB-UniRule"/>
</dbReference>
<proteinExistence type="predicted"/>
<accession>A0AAQ3JZA7</accession>
<dbReference type="PANTHER" id="PTHR12313">
    <property type="entry name" value="E3 UBIQUITIN-PROTEIN LIGASE RNF5-RELATED"/>
    <property type="match status" value="1"/>
</dbReference>
<keyword evidence="4 11" id="KW-0808">Transferase</keyword>
<evidence type="ECO:0000256" key="9">
    <source>
        <dbReference type="ARBA" id="ARBA00023136"/>
    </source>
</evidence>
<dbReference type="InterPro" id="IPR045103">
    <property type="entry name" value="RNF5/RNF185-like"/>
</dbReference>
<keyword evidence="15" id="KW-1185">Reference proteome</keyword>
<feature type="region of interest" description="Disordered" evidence="12">
    <location>
        <begin position="48"/>
        <end position="92"/>
    </location>
</feature>
<evidence type="ECO:0000313" key="15">
    <source>
        <dbReference type="Proteomes" id="UP001327560"/>
    </source>
</evidence>
<feature type="region of interest" description="Disordered" evidence="12">
    <location>
        <begin position="569"/>
        <end position="604"/>
    </location>
</feature>
<evidence type="ECO:0000256" key="11">
    <source>
        <dbReference type="RuleBase" id="RU369090"/>
    </source>
</evidence>
<evidence type="ECO:0000256" key="7">
    <source>
        <dbReference type="ARBA" id="ARBA00022786"/>
    </source>
</evidence>
<evidence type="ECO:0000259" key="13">
    <source>
        <dbReference type="PROSITE" id="PS50089"/>
    </source>
</evidence>
<comment type="catalytic activity">
    <reaction evidence="1 11">
        <text>S-ubiquitinyl-[E2 ubiquitin-conjugating enzyme]-L-cysteine + [acceptor protein]-L-lysine = [E2 ubiquitin-conjugating enzyme]-L-cysteine + N(6)-ubiquitinyl-[acceptor protein]-L-lysine.</text>
        <dbReference type="EC" id="2.3.2.27"/>
    </reaction>
</comment>
<evidence type="ECO:0000313" key="14">
    <source>
        <dbReference type="EMBL" id="WOK99048.1"/>
    </source>
</evidence>
<dbReference type="InterPro" id="IPR001841">
    <property type="entry name" value="Znf_RING"/>
</dbReference>
<feature type="domain" description="RING-type" evidence="13">
    <location>
        <begin position="295"/>
        <end position="336"/>
    </location>
</feature>
<evidence type="ECO:0000256" key="1">
    <source>
        <dbReference type="ARBA" id="ARBA00000900"/>
    </source>
</evidence>
<gene>
    <name evidence="14" type="ORF">Cni_G07760</name>
</gene>
<dbReference type="GO" id="GO:0008270">
    <property type="term" value="F:zinc ion binding"/>
    <property type="evidence" value="ECO:0007669"/>
    <property type="project" value="UniProtKB-KW"/>
</dbReference>
<dbReference type="PROSITE" id="PS50089">
    <property type="entry name" value="ZF_RING_2"/>
    <property type="match status" value="1"/>
</dbReference>
<keyword evidence="9" id="KW-0472">Membrane</keyword>
<feature type="compositionally biased region" description="Polar residues" evidence="12">
    <location>
        <begin position="569"/>
        <end position="588"/>
    </location>
</feature>
<evidence type="ECO:0000256" key="5">
    <source>
        <dbReference type="ARBA" id="ARBA00022723"/>
    </source>
</evidence>
<dbReference type="EMBL" id="CP136891">
    <property type="protein sequence ID" value="WOK99048.1"/>
    <property type="molecule type" value="Genomic_DNA"/>
</dbReference>
<evidence type="ECO:0000256" key="12">
    <source>
        <dbReference type="SAM" id="MobiDB-lite"/>
    </source>
</evidence>
<sequence>MDLNLYLGVPRYPTHQSGNLGSDLAFCSLPLSSSSTTVENSRALVPMSGAVEPSDSHPPYSPSHAEYTPDLPSVLPSRGIDPPEYTPDFPSYARYSQSLSPIPASAQESEALDASYSPSSVQPLPPVQESDETAVQDDDTHMLYDPASPPILADEPISYTPPYVSTSPNGQDQEGAAFSFYPSFPLQTTELMCQEDGPSSRPEPIPSPESHTRRLIDAGHRWPNRRFRSSLMHGGDRFSFGSLPVPNSELSGHDTLCSPKPSECSGKHKVVAEDNSAQTSQEKQEKGRSAANFECNICFDMAAEPVVTSCGHLFCWPCLYQWLHLHSDHKECPVCKGEVTESNITPIYGRGSGQPGAQQNNEDEGESGHKIPPRPRGNRFESFRQQFRPVSRRLDEELVASWRRLLDQHMRREHRDVPDADPSLQEIFDNVHRRALSRLRARRVQREVNPGSASSITVEHVLPVNNVSTPIRSNSNSVFRDGVNLLQQISMYDLGTDRLAAISVELGNVVGRFANGSSRYNASTLSDAPNLEPPTTAPRVESALASDQASASSTMAVIQGDIASDTLAETNSAGSSLPNRRRGSSSMPGSCDVDGTLPCKRRLN</sequence>
<protein>
    <recommendedName>
        <fullName evidence="11">E3 ubiquitin-protein ligase RMA</fullName>
        <ecNumber evidence="11">2.3.2.27</ecNumber>
    </recommendedName>
    <alternativeName>
        <fullName evidence="11">Protein RING membrane-anchor</fullName>
    </alternativeName>
    <alternativeName>
        <fullName evidence="11">RING-type E3 ubiquitin transferase RMA</fullName>
    </alternativeName>
</protein>
<dbReference type="CDD" id="cd16534">
    <property type="entry name" value="RING-HC_RNF5-like"/>
    <property type="match status" value="1"/>
</dbReference>
<dbReference type="InterPro" id="IPR017907">
    <property type="entry name" value="Znf_RING_CS"/>
</dbReference>
<feature type="region of interest" description="Disordered" evidence="12">
    <location>
        <begin position="105"/>
        <end position="134"/>
    </location>
</feature>
<dbReference type="SUPFAM" id="SSF57850">
    <property type="entry name" value="RING/U-box"/>
    <property type="match status" value="1"/>
</dbReference>
<keyword evidence="7 11" id="KW-0833">Ubl conjugation pathway</keyword>
<dbReference type="FunFam" id="3.30.40.10:FF:000365">
    <property type="entry name" value="Zinc finger family protein"/>
    <property type="match status" value="1"/>
</dbReference>